<feature type="domain" description="Hemerythrin-like" evidence="1">
    <location>
        <begin position="27"/>
        <end position="152"/>
    </location>
</feature>
<evidence type="ECO:0000313" key="2">
    <source>
        <dbReference type="EMBL" id="KAA5540014.1"/>
    </source>
</evidence>
<protein>
    <submittedName>
        <fullName evidence="2">Hemerythrin domain-containing protein</fullName>
    </submittedName>
</protein>
<reference evidence="2 3" key="1">
    <citation type="submission" date="2019-08" db="EMBL/GenBank/DDBJ databases">
        <authorList>
            <person name="Dhanesh K."/>
            <person name="Kumar G."/>
            <person name="Sasikala C."/>
            <person name="Venkata Ramana C."/>
        </authorList>
    </citation>
    <scope>NUCLEOTIDE SEQUENCE [LARGE SCALE GENOMIC DNA]</scope>
    <source>
        <strain evidence="2 3">JC645</strain>
    </source>
</reference>
<dbReference type="Proteomes" id="UP000324479">
    <property type="component" value="Unassembled WGS sequence"/>
</dbReference>
<dbReference type="InterPro" id="IPR012312">
    <property type="entry name" value="Hemerythrin-like"/>
</dbReference>
<comment type="caution">
    <text evidence="2">The sequence shown here is derived from an EMBL/GenBank/DDBJ whole genome shotgun (WGS) entry which is preliminary data.</text>
</comment>
<accession>A0A5M6CXS3</accession>
<sequence>MSGNTASGNSTPVKSVTGRLTVNAAFLKEIKDDNRHLKELWDRLIPMLSHGETAKNHWSELIDGLACLRDQLALHFSLEEAYGYFEEAIDAAPHLSLKAEALRGEHADLFSQVRDLADAIVDVDSERMEKLEKFLARFDRFRRGFERHEEEELRLILQSFDDDIGVGD</sequence>
<name>A0A5M6CXS3_9BACT</name>
<evidence type="ECO:0000259" key="1">
    <source>
        <dbReference type="Pfam" id="PF01814"/>
    </source>
</evidence>
<proteinExistence type="predicted"/>
<dbReference type="RefSeq" id="WP_150078807.1">
    <property type="nucleotide sequence ID" value="NZ_VWOX01000015.1"/>
</dbReference>
<dbReference type="AlphaFoldDB" id="A0A5M6CXS3"/>
<evidence type="ECO:0000313" key="3">
    <source>
        <dbReference type="Proteomes" id="UP000324479"/>
    </source>
</evidence>
<gene>
    <name evidence="2" type="ORF">FYK55_22105</name>
</gene>
<organism evidence="2 3">
    <name type="scientific">Roseiconus nitratireducens</name>
    <dbReference type="NCBI Taxonomy" id="2605748"/>
    <lineage>
        <taxon>Bacteria</taxon>
        <taxon>Pseudomonadati</taxon>
        <taxon>Planctomycetota</taxon>
        <taxon>Planctomycetia</taxon>
        <taxon>Pirellulales</taxon>
        <taxon>Pirellulaceae</taxon>
        <taxon>Roseiconus</taxon>
    </lineage>
</organism>
<dbReference type="EMBL" id="VWOX01000015">
    <property type="protein sequence ID" value="KAA5540014.1"/>
    <property type="molecule type" value="Genomic_DNA"/>
</dbReference>
<keyword evidence="3" id="KW-1185">Reference proteome</keyword>
<dbReference type="Pfam" id="PF01814">
    <property type="entry name" value="Hemerythrin"/>
    <property type="match status" value="1"/>
</dbReference>